<sequence length="71" mass="9105">MGKKKKNVEYGKCYCWGYKKFDVDFDFKKDDKKDYDHKKYDRKDYDYKKDHKKDYRKKHDYDRKCDCCNRY</sequence>
<evidence type="ECO:0000313" key="1">
    <source>
        <dbReference type="EMBL" id="MFD2215771.1"/>
    </source>
</evidence>
<organism evidence="1 2">
    <name type="scientific">Metabacillus endolithicus</name>
    <dbReference type="NCBI Taxonomy" id="1535204"/>
    <lineage>
        <taxon>Bacteria</taxon>
        <taxon>Bacillati</taxon>
        <taxon>Bacillota</taxon>
        <taxon>Bacilli</taxon>
        <taxon>Bacillales</taxon>
        <taxon>Bacillaceae</taxon>
        <taxon>Metabacillus</taxon>
    </lineage>
</organism>
<evidence type="ECO:0000313" key="2">
    <source>
        <dbReference type="Proteomes" id="UP001597318"/>
    </source>
</evidence>
<dbReference type="RefSeq" id="WP_247345352.1">
    <property type="nucleotide sequence ID" value="NZ_CP095550.1"/>
</dbReference>
<comment type="caution">
    <text evidence="1">The sequence shown here is derived from an EMBL/GenBank/DDBJ whole genome shotgun (WGS) entry which is preliminary data.</text>
</comment>
<protein>
    <recommendedName>
        <fullName evidence="3">Spore coat protein C</fullName>
    </recommendedName>
</protein>
<proteinExistence type="predicted"/>
<dbReference type="Proteomes" id="UP001597318">
    <property type="component" value="Unassembled WGS sequence"/>
</dbReference>
<accession>A0ABW5C3X6</accession>
<name>A0ABW5C3X6_9BACI</name>
<reference evidence="2" key="1">
    <citation type="journal article" date="2019" name="Int. J. Syst. Evol. Microbiol.">
        <title>The Global Catalogue of Microorganisms (GCM) 10K type strain sequencing project: providing services to taxonomists for standard genome sequencing and annotation.</title>
        <authorList>
            <consortium name="The Broad Institute Genomics Platform"/>
            <consortium name="The Broad Institute Genome Sequencing Center for Infectious Disease"/>
            <person name="Wu L."/>
            <person name="Ma J."/>
        </authorList>
    </citation>
    <scope>NUCLEOTIDE SEQUENCE [LARGE SCALE GENOMIC DNA]</scope>
    <source>
        <strain evidence="2">CGMCC 1.15474</strain>
    </source>
</reference>
<evidence type="ECO:0008006" key="3">
    <source>
        <dbReference type="Google" id="ProtNLM"/>
    </source>
</evidence>
<gene>
    <name evidence="1" type="ORF">ACFSKK_18980</name>
</gene>
<keyword evidence="2" id="KW-1185">Reference proteome</keyword>
<dbReference type="EMBL" id="JBHUIK010000005">
    <property type="protein sequence ID" value="MFD2215771.1"/>
    <property type="molecule type" value="Genomic_DNA"/>
</dbReference>